<keyword evidence="9" id="KW-1185">Reference proteome</keyword>
<feature type="transmembrane region" description="Helical" evidence="6">
    <location>
        <begin position="216"/>
        <end position="236"/>
    </location>
</feature>
<evidence type="ECO:0000313" key="9">
    <source>
        <dbReference type="Proteomes" id="UP001218071"/>
    </source>
</evidence>
<evidence type="ECO:0000313" key="8">
    <source>
        <dbReference type="EMBL" id="WCZ39905.1"/>
    </source>
</evidence>
<protein>
    <submittedName>
        <fullName evidence="8">Sugar efflux transporter</fullName>
    </submittedName>
</protein>
<accession>A0ABY7UMK4</accession>
<dbReference type="Proteomes" id="UP001218071">
    <property type="component" value="Chromosome"/>
</dbReference>
<evidence type="ECO:0000256" key="2">
    <source>
        <dbReference type="ARBA" id="ARBA00022475"/>
    </source>
</evidence>
<dbReference type="PANTHER" id="PTHR43124">
    <property type="entry name" value="PURINE EFFLUX PUMP PBUE"/>
    <property type="match status" value="1"/>
</dbReference>
<feature type="transmembrane region" description="Helical" evidence="6">
    <location>
        <begin position="52"/>
        <end position="72"/>
    </location>
</feature>
<dbReference type="InterPro" id="IPR020846">
    <property type="entry name" value="MFS_dom"/>
</dbReference>
<sequence length="391" mass="40199">MAVAISAPTQSQKFPVVPLTAMSFAAFVYVTFEMFAVGLISPMARDLNVSEGQIGLLMSVYAGLVAVVTIPLMHLTRNLNRRPLLIATLVFLLGGITLQASAHSYAVLVAGRVTAAFTHGVFWSLVNPMAARIAPAGQTGKAVAAVSFGSTLSMVVGSPLTTAMGSAIGWRASTWVLGVAVLGALVMLLITLPSLPAVQPAQSANATNTKSAIPSLIIYLVLAVMAIFCTFTYLALLVENTAGHNLVPIGVSLYGVAGLVGVTLSGRFVDSRMIRLNGLAAAILVVSSIAGLLALHYNSGVGMFLVIAVFGVAAGALPTVATTIFLFAGQRNQDLASSIYVVTFQVGIASGSALGAAAVDAGFLSGTLLCSVILGSLAFAVMALWSRARLR</sequence>
<dbReference type="PANTHER" id="PTHR43124:SF3">
    <property type="entry name" value="CHLORAMPHENICOL EFFLUX PUMP RV0191"/>
    <property type="match status" value="1"/>
</dbReference>
<keyword evidence="3 6" id="KW-0812">Transmembrane</keyword>
<evidence type="ECO:0000259" key="7">
    <source>
        <dbReference type="PROSITE" id="PS50850"/>
    </source>
</evidence>
<dbReference type="SUPFAM" id="SSF103473">
    <property type="entry name" value="MFS general substrate transporter"/>
    <property type="match status" value="1"/>
</dbReference>
<organism evidence="8 9">
    <name type="scientific">Corynebacterium jeddahense</name>
    <dbReference type="NCBI Taxonomy" id="1414719"/>
    <lineage>
        <taxon>Bacteria</taxon>
        <taxon>Bacillati</taxon>
        <taxon>Actinomycetota</taxon>
        <taxon>Actinomycetes</taxon>
        <taxon>Mycobacteriales</taxon>
        <taxon>Corynebacteriaceae</taxon>
        <taxon>Corynebacterium</taxon>
    </lineage>
</organism>
<feature type="transmembrane region" description="Helical" evidence="6">
    <location>
        <begin position="276"/>
        <end position="297"/>
    </location>
</feature>
<feature type="transmembrane region" description="Helical" evidence="6">
    <location>
        <begin position="142"/>
        <end position="160"/>
    </location>
</feature>
<dbReference type="Pfam" id="PF07690">
    <property type="entry name" value="MFS_1"/>
    <property type="match status" value="1"/>
</dbReference>
<gene>
    <name evidence="8" type="primary">sotB</name>
    <name evidence="8" type="ORF">CJEDD_11695</name>
</gene>
<evidence type="ECO:0000256" key="3">
    <source>
        <dbReference type="ARBA" id="ARBA00022692"/>
    </source>
</evidence>
<dbReference type="CDD" id="cd17324">
    <property type="entry name" value="MFS_NepI_like"/>
    <property type="match status" value="1"/>
</dbReference>
<keyword evidence="4 6" id="KW-1133">Transmembrane helix</keyword>
<evidence type="ECO:0000256" key="4">
    <source>
        <dbReference type="ARBA" id="ARBA00022989"/>
    </source>
</evidence>
<name>A0ABY7UMK4_9CORY</name>
<dbReference type="InterPro" id="IPR036259">
    <property type="entry name" value="MFS_trans_sf"/>
</dbReference>
<evidence type="ECO:0000256" key="1">
    <source>
        <dbReference type="ARBA" id="ARBA00004651"/>
    </source>
</evidence>
<feature type="domain" description="Major facilitator superfamily (MFS) profile" evidence="7">
    <location>
        <begin position="18"/>
        <end position="389"/>
    </location>
</feature>
<dbReference type="PROSITE" id="PS50850">
    <property type="entry name" value="MFS"/>
    <property type="match status" value="1"/>
</dbReference>
<keyword evidence="5 6" id="KW-0472">Membrane</keyword>
<feature type="transmembrane region" description="Helical" evidence="6">
    <location>
        <begin position="242"/>
        <end position="264"/>
    </location>
</feature>
<dbReference type="EMBL" id="CP063194">
    <property type="protein sequence ID" value="WCZ39905.1"/>
    <property type="molecule type" value="Genomic_DNA"/>
</dbReference>
<dbReference type="InterPro" id="IPR050189">
    <property type="entry name" value="MFS_Efflux_Transporters"/>
</dbReference>
<evidence type="ECO:0000256" key="6">
    <source>
        <dbReference type="SAM" id="Phobius"/>
    </source>
</evidence>
<evidence type="ECO:0000256" key="5">
    <source>
        <dbReference type="ARBA" id="ARBA00023136"/>
    </source>
</evidence>
<dbReference type="InterPro" id="IPR011701">
    <property type="entry name" value="MFS"/>
</dbReference>
<feature type="transmembrane region" description="Helical" evidence="6">
    <location>
        <begin position="108"/>
        <end position="130"/>
    </location>
</feature>
<dbReference type="Gene3D" id="1.20.1250.20">
    <property type="entry name" value="MFS general substrate transporter like domains"/>
    <property type="match status" value="1"/>
</dbReference>
<feature type="transmembrane region" description="Helical" evidence="6">
    <location>
        <begin position="363"/>
        <end position="385"/>
    </location>
</feature>
<proteinExistence type="predicted"/>
<feature type="transmembrane region" description="Helical" evidence="6">
    <location>
        <begin position="303"/>
        <end position="327"/>
    </location>
</feature>
<feature type="transmembrane region" description="Helical" evidence="6">
    <location>
        <begin position="16"/>
        <end position="40"/>
    </location>
</feature>
<comment type="subcellular location">
    <subcellularLocation>
        <location evidence="1">Cell membrane</location>
        <topology evidence="1">Multi-pass membrane protein</topology>
    </subcellularLocation>
</comment>
<feature type="transmembrane region" description="Helical" evidence="6">
    <location>
        <begin position="172"/>
        <end position="195"/>
    </location>
</feature>
<feature type="transmembrane region" description="Helical" evidence="6">
    <location>
        <begin position="84"/>
        <end position="102"/>
    </location>
</feature>
<feature type="transmembrane region" description="Helical" evidence="6">
    <location>
        <begin position="339"/>
        <end position="357"/>
    </location>
</feature>
<reference evidence="8 9" key="1">
    <citation type="submission" date="2020-10" db="EMBL/GenBank/DDBJ databases">
        <title>Complete genome sequence of Corynebacterium jeddahense DSM 45997, type strain of Corynebacterium jeddahense.</title>
        <authorList>
            <person name="Busche T."/>
            <person name="Kalinowski J."/>
            <person name="Ruckert C."/>
        </authorList>
    </citation>
    <scope>NUCLEOTIDE SEQUENCE [LARGE SCALE GENOMIC DNA]</scope>
    <source>
        <strain evidence="8 9">DSM 45997</strain>
    </source>
</reference>
<keyword evidence="2" id="KW-1003">Cell membrane</keyword>